<sequence>MLKHGSVQAATSIAPMPNPANDITVLNGLPPLVVPERNAPANDNPPVNDLPTCLAVTDDEVRLLHLYLGREILALFG</sequence>
<evidence type="ECO:0000313" key="1">
    <source>
        <dbReference type="EMBL" id="GAA3908868.1"/>
    </source>
</evidence>
<organism evidence="1 2">
    <name type="scientific">Sphingomonas limnosediminicola</name>
    <dbReference type="NCBI Taxonomy" id="940133"/>
    <lineage>
        <taxon>Bacteria</taxon>
        <taxon>Pseudomonadati</taxon>
        <taxon>Pseudomonadota</taxon>
        <taxon>Alphaproteobacteria</taxon>
        <taxon>Sphingomonadales</taxon>
        <taxon>Sphingomonadaceae</taxon>
        <taxon>Sphingomonas</taxon>
    </lineage>
</organism>
<reference evidence="2" key="1">
    <citation type="journal article" date="2019" name="Int. J. Syst. Evol. Microbiol.">
        <title>The Global Catalogue of Microorganisms (GCM) 10K type strain sequencing project: providing services to taxonomists for standard genome sequencing and annotation.</title>
        <authorList>
            <consortium name="The Broad Institute Genomics Platform"/>
            <consortium name="The Broad Institute Genome Sequencing Center for Infectious Disease"/>
            <person name="Wu L."/>
            <person name="Ma J."/>
        </authorList>
    </citation>
    <scope>NUCLEOTIDE SEQUENCE [LARGE SCALE GENOMIC DNA]</scope>
    <source>
        <strain evidence="2">JCM 17543</strain>
    </source>
</reference>
<proteinExistence type="predicted"/>
<gene>
    <name evidence="1" type="ORF">GCM10022276_28940</name>
</gene>
<protein>
    <submittedName>
        <fullName evidence="1">Uncharacterized protein</fullName>
    </submittedName>
</protein>
<dbReference type="Proteomes" id="UP001500827">
    <property type="component" value="Unassembled WGS sequence"/>
</dbReference>
<keyword evidence="2" id="KW-1185">Reference proteome</keyword>
<evidence type="ECO:0000313" key="2">
    <source>
        <dbReference type="Proteomes" id="UP001500827"/>
    </source>
</evidence>
<accession>A0ABP7M025</accession>
<name>A0ABP7M025_9SPHN</name>
<comment type="caution">
    <text evidence="1">The sequence shown here is derived from an EMBL/GenBank/DDBJ whole genome shotgun (WGS) entry which is preliminary data.</text>
</comment>
<dbReference type="RefSeq" id="WP_344700406.1">
    <property type="nucleotide sequence ID" value="NZ_BAABBM010000001.1"/>
</dbReference>
<dbReference type="EMBL" id="BAABBM010000001">
    <property type="protein sequence ID" value="GAA3908868.1"/>
    <property type="molecule type" value="Genomic_DNA"/>
</dbReference>